<dbReference type="InterPro" id="IPR013249">
    <property type="entry name" value="RNA_pol_sigma70_r4_t2"/>
</dbReference>
<feature type="domain" description="RNA polymerase sigma-70 region 2" evidence="6">
    <location>
        <begin position="15"/>
        <end position="79"/>
    </location>
</feature>
<dbReference type="SUPFAM" id="SSF88659">
    <property type="entry name" value="Sigma3 and sigma4 domains of RNA polymerase sigma factors"/>
    <property type="match status" value="1"/>
</dbReference>
<dbReference type="AlphaFoldDB" id="A0AAU8DN81"/>
<accession>A0AAU8DN81</accession>
<organism evidence="8">
    <name type="scientific">Nakamurella sp. A5-74</name>
    <dbReference type="NCBI Taxonomy" id="3158264"/>
    <lineage>
        <taxon>Bacteria</taxon>
        <taxon>Bacillati</taxon>
        <taxon>Actinomycetota</taxon>
        <taxon>Actinomycetes</taxon>
        <taxon>Nakamurellales</taxon>
        <taxon>Nakamurellaceae</taxon>
        <taxon>Nakamurella</taxon>
    </lineage>
</organism>
<dbReference type="InterPro" id="IPR013325">
    <property type="entry name" value="RNA_pol_sigma_r2"/>
</dbReference>
<dbReference type="Gene3D" id="1.10.1740.10">
    <property type="match status" value="1"/>
</dbReference>
<dbReference type="RefSeq" id="WP_353649210.1">
    <property type="nucleotide sequence ID" value="NZ_CP159218.1"/>
</dbReference>
<comment type="similarity">
    <text evidence="1">Belongs to the sigma-70 factor family. ECF subfamily.</text>
</comment>
<dbReference type="SUPFAM" id="SSF88946">
    <property type="entry name" value="Sigma2 domain of RNA polymerase sigma factors"/>
    <property type="match status" value="1"/>
</dbReference>
<dbReference type="GO" id="GO:0003677">
    <property type="term" value="F:DNA binding"/>
    <property type="evidence" value="ECO:0007669"/>
    <property type="project" value="UniProtKB-KW"/>
</dbReference>
<dbReference type="Pfam" id="PF08281">
    <property type="entry name" value="Sigma70_r4_2"/>
    <property type="match status" value="1"/>
</dbReference>
<sequence>MTPEEEVEFSQFVLARRGRIRRTAYLLSGDWDRADDLTQIAFVKVHGAWEKIADPSARSAYLRTCLIRANIDESRRPWRREKPTEELPDSVDRFDLAEAAVNREEMRDALRQVPTGQRTTLVLRFYEGLSVREVAQLMTCSEGTVKSQTVKGLSALRRALAAVSNHDEIGGAS</sequence>
<keyword evidence="5" id="KW-0804">Transcription</keyword>
<dbReference type="InterPro" id="IPR039425">
    <property type="entry name" value="RNA_pol_sigma-70-like"/>
</dbReference>
<dbReference type="PANTHER" id="PTHR43133">
    <property type="entry name" value="RNA POLYMERASE ECF-TYPE SIGMA FACTO"/>
    <property type="match status" value="1"/>
</dbReference>
<dbReference type="InterPro" id="IPR013324">
    <property type="entry name" value="RNA_pol_sigma_r3/r4-like"/>
</dbReference>
<evidence type="ECO:0000256" key="2">
    <source>
        <dbReference type="ARBA" id="ARBA00023015"/>
    </source>
</evidence>
<evidence type="ECO:0000259" key="7">
    <source>
        <dbReference type="Pfam" id="PF08281"/>
    </source>
</evidence>
<reference evidence="8" key="1">
    <citation type="submission" date="2024-05" db="EMBL/GenBank/DDBJ databases">
        <authorList>
            <person name="Cai S.Y."/>
            <person name="Jin L.M."/>
            <person name="Li H.R."/>
        </authorList>
    </citation>
    <scope>NUCLEOTIDE SEQUENCE</scope>
    <source>
        <strain evidence="8">A5-74</strain>
    </source>
</reference>
<evidence type="ECO:0000256" key="4">
    <source>
        <dbReference type="ARBA" id="ARBA00023125"/>
    </source>
</evidence>
<dbReference type="PANTHER" id="PTHR43133:SF50">
    <property type="entry name" value="ECF RNA POLYMERASE SIGMA FACTOR SIGM"/>
    <property type="match status" value="1"/>
</dbReference>
<dbReference type="InterPro" id="IPR007627">
    <property type="entry name" value="RNA_pol_sigma70_r2"/>
</dbReference>
<dbReference type="EMBL" id="CP159218">
    <property type="protein sequence ID" value="XCG63595.1"/>
    <property type="molecule type" value="Genomic_DNA"/>
</dbReference>
<dbReference type="NCBIfam" id="TIGR02937">
    <property type="entry name" value="sigma70-ECF"/>
    <property type="match status" value="1"/>
</dbReference>
<evidence type="ECO:0000256" key="5">
    <source>
        <dbReference type="ARBA" id="ARBA00023163"/>
    </source>
</evidence>
<gene>
    <name evidence="8" type="ORF">ABLG96_20800</name>
</gene>
<keyword evidence="2" id="KW-0805">Transcription regulation</keyword>
<evidence type="ECO:0000259" key="6">
    <source>
        <dbReference type="Pfam" id="PF04542"/>
    </source>
</evidence>
<dbReference type="Gene3D" id="1.10.10.10">
    <property type="entry name" value="Winged helix-like DNA-binding domain superfamily/Winged helix DNA-binding domain"/>
    <property type="match status" value="1"/>
</dbReference>
<name>A0AAU8DN81_9ACTN</name>
<keyword evidence="3" id="KW-0731">Sigma factor</keyword>
<dbReference type="InterPro" id="IPR014325">
    <property type="entry name" value="RNA_pol_sigma-E_actinobac"/>
</dbReference>
<evidence type="ECO:0000256" key="3">
    <source>
        <dbReference type="ARBA" id="ARBA00023082"/>
    </source>
</evidence>
<dbReference type="GO" id="GO:0016987">
    <property type="term" value="F:sigma factor activity"/>
    <property type="evidence" value="ECO:0007669"/>
    <property type="project" value="UniProtKB-KW"/>
</dbReference>
<dbReference type="InterPro" id="IPR014284">
    <property type="entry name" value="RNA_pol_sigma-70_dom"/>
</dbReference>
<evidence type="ECO:0000313" key="8">
    <source>
        <dbReference type="EMBL" id="XCG63595.1"/>
    </source>
</evidence>
<dbReference type="NCBIfam" id="TIGR02983">
    <property type="entry name" value="SigE-fam_strep"/>
    <property type="match status" value="1"/>
</dbReference>
<dbReference type="InterPro" id="IPR036388">
    <property type="entry name" value="WH-like_DNA-bd_sf"/>
</dbReference>
<keyword evidence="4" id="KW-0238">DNA-binding</keyword>
<evidence type="ECO:0000256" key="1">
    <source>
        <dbReference type="ARBA" id="ARBA00010641"/>
    </source>
</evidence>
<dbReference type="CDD" id="cd06171">
    <property type="entry name" value="Sigma70_r4"/>
    <property type="match status" value="1"/>
</dbReference>
<dbReference type="Pfam" id="PF04542">
    <property type="entry name" value="Sigma70_r2"/>
    <property type="match status" value="1"/>
</dbReference>
<protein>
    <submittedName>
        <fullName evidence="8">SigE family RNA polymerase sigma factor</fullName>
    </submittedName>
</protein>
<dbReference type="GO" id="GO:0006352">
    <property type="term" value="P:DNA-templated transcription initiation"/>
    <property type="evidence" value="ECO:0007669"/>
    <property type="project" value="InterPro"/>
</dbReference>
<proteinExistence type="inferred from homology"/>
<feature type="domain" description="RNA polymerase sigma factor 70 region 4 type 2" evidence="7">
    <location>
        <begin position="104"/>
        <end position="156"/>
    </location>
</feature>